<dbReference type="NCBIfam" id="NF033542">
    <property type="entry name" value="transpos_IS110"/>
    <property type="match status" value="1"/>
</dbReference>
<name>A0A1M6KSD5_9FIRM</name>
<sequence>MNFRPIAGIDVGKFFSEMAILSPTNEVVARMKIHHDSNTDVERAVELLNKTEKDFASRPFIVMESTGHYHKILFHSLCKAGFEVSVTNPIQTDSIKNIGIRKVKNDKVDARKIALLYRFQELKSTNIPNEDIECLRSLCRQYYKLCDELTAYKNRLTGIVDQLMLNFKDVFSNIFSKAAMAVLEEYPTPAHILKADRNKLISLIQKKSRKSLKWSTAKYELLVSKARDFAPLSIHNASNVIMLGVYISMIKTLEESLEKVLKSIRLLIAEDMAKDMPMLALTLELLQSLPGIGLLSAATILAEIGDFSAFKKPGKLVAYFGVDPSVMQSGEFTGTRNKMSKRGSRLLRRVLFTIALANIRTKRDKTACNPVLLEFYQQKCQSKPKKVALGAVMRKLVCIIFAVLRDRKPYQLRSPQEHAQMLAAKHTAA</sequence>
<dbReference type="InterPro" id="IPR002525">
    <property type="entry name" value="Transp_IS110-like_N"/>
</dbReference>
<dbReference type="GO" id="GO:0004803">
    <property type="term" value="F:transposase activity"/>
    <property type="evidence" value="ECO:0007669"/>
    <property type="project" value="InterPro"/>
</dbReference>
<dbReference type="Proteomes" id="UP000324781">
    <property type="component" value="Unassembled WGS sequence"/>
</dbReference>
<feature type="domain" description="Transposase IS116/IS110/IS902 C-terminal" evidence="2">
    <location>
        <begin position="284"/>
        <end position="362"/>
    </location>
</feature>
<gene>
    <name evidence="3" type="ORF">SAMN05444373_10951</name>
</gene>
<protein>
    <submittedName>
        <fullName evidence="3">Transposase</fullName>
    </submittedName>
</protein>
<dbReference type="Pfam" id="PF01548">
    <property type="entry name" value="DEDD_Tnp_IS110"/>
    <property type="match status" value="1"/>
</dbReference>
<dbReference type="AlphaFoldDB" id="A0A1M6KSD5"/>
<dbReference type="GO" id="GO:0006313">
    <property type="term" value="P:DNA transposition"/>
    <property type="evidence" value="ECO:0007669"/>
    <property type="project" value="InterPro"/>
</dbReference>
<accession>A0A1M6KSD5</accession>
<evidence type="ECO:0000259" key="2">
    <source>
        <dbReference type="Pfam" id="PF02371"/>
    </source>
</evidence>
<keyword evidence="4" id="KW-1185">Reference proteome</keyword>
<dbReference type="RefSeq" id="WP_149679734.1">
    <property type="nucleotide sequence ID" value="NZ_FQZP01000095.1"/>
</dbReference>
<dbReference type="PANTHER" id="PTHR33055:SF13">
    <property type="entry name" value="TRANSPOSASE"/>
    <property type="match status" value="1"/>
</dbReference>
<dbReference type="InterPro" id="IPR047650">
    <property type="entry name" value="Transpos_IS110"/>
</dbReference>
<dbReference type="InterPro" id="IPR003346">
    <property type="entry name" value="Transposase_20"/>
</dbReference>
<organism evidence="3 4">
    <name type="scientific">Thermoclostridium caenicola</name>
    <dbReference type="NCBI Taxonomy" id="659425"/>
    <lineage>
        <taxon>Bacteria</taxon>
        <taxon>Bacillati</taxon>
        <taxon>Bacillota</taxon>
        <taxon>Clostridia</taxon>
        <taxon>Eubacteriales</taxon>
        <taxon>Oscillospiraceae</taxon>
        <taxon>Thermoclostridium</taxon>
    </lineage>
</organism>
<reference evidence="3 4" key="1">
    <citation type="submission" date="2016-11" db="EMBL/GenBank/DDBJ databases">
        <authorList>
            <person name="Varghese N."/>
            <person name="Submissions S."/>
        </authorList>
    </citation>
    <scope>NUCLEOTIDE SEQUENCE [LARGE SCALE GENOMIC DNA]</scope>
    <source>
        <strain evidence="3 4">DSM 19027</strain>
    </source>
</reference>
<evidence type="ECO:0000259" key="1">
    <source>
        <dbReference type="Pfam" id="PF01548"/>
    </source>
</evidence>
<dbReference type="Pfam" id="PF02371">
    <property type="entry name" value="Transposase_20"/>
    <property type="match status" value="1"/>
</dbReference>
<evidence type="ECO:0000313" key="4">
    <source>
        <dbReference type="Proteomes" id="UP000324781"/>
    </source>
</evidence>
<feature type="domain" description="Transposase IS110-like N-terminal" evidence="1">
    <location>
        <begin position="7"/>
        <end position="164"/>
    </location>
</feature>
<dbReference type="OrthoDB" id="9811278at2"/>
<proteinExistence type="predicted"/>
<dbReference type="PANTHER" id="PTHR33055">
    <property type="entry name" value="TRANSPOSASE FOR INSERTION SEQUENCE ELEMENT IS1111A"/>
    <property type="match status" value="1"/>
</dbReference>
<dbReference type="GO" id="GO:0003677">
    <property type="term" value="F:DNA binding"/>
    <property type="evidence" value="ECO:0007669"/>
    <property type="project" value="InterPro"/>
</dbReference>
<evidence type="ECO:0000313" key="3">
    <source>
        <dbReference type="EMBL" id="SHJ61842.1"/>
    </source>
</evidence>
<dbReference type="EMBL" id="FQZP01000095">
    <property type="protein sequence ID" value="SHJ61842.1"/>
    <property type="molecule type" value="Genomic_DNA"/>
</dbReference>